<dbReference type="InterPro" id="IPR002881">
    <property type="entry name" value="DUF58"/>
</dbReference>
<dbReference type="Pfam" id="PF01882">
    <property type="entry name" value="DUF58"/>
    <property type="match status" value="1"/>
</dbReference>
<reference evidence="2 3" key="1">
    <citation type="submission" date="2024-01" db="EMBL/GenBank/DDBJ databases">
        <title>Multi-omics insights into the function and evolution of sodium benzoate biodegradation pathways in Benzoatithermus flavus gen. nov., sp. nov. from hot spring.</title>
        <authorList>
            <person name="Hu C.-J."/>
            <person name="Li W.-J."/>
        </authorList>
    </citation>
    <scope>NUCLEOTIDE SEQUENCE [LARGE SCALE GENOMIC DNA]</scope>
    <source>
        <strain evidence="2 3">SYSU G07066</strain>
    </source>
</reference>
<evidence type="ECO:0000313" key="2">
    <source>
        <dbReference type="EMBL" id="MEK0082759.1"/>
    </source>
</evidence>
<organism evidence="2 3">
    <name type="scientific">Benzoatithermus flavus</name>
    <dbReference type="NCBI Taxonomy" id="3108223"/>
    <lineage>
        <taxon>Bacteria</taxon>
        <taxon>Pseudomonadati</taxon>
        <taxon>Pseudomonadota</taxon>
        <taxon>Alphaproteobacteria</taxon>
        <taxon>Geminicoccales</taxon>
        <taxon>Geminicoccaceae</taxon>
        <taxon>Benzoatithermus</taxon>
    </lineage>
</organism>
<proteinExistence type="predicted"/>
<dbReference type="PANTHER" id="PTHR33608:SF6">
    <property type="entry name" value="BLL2464 PROTEIN"/>
    <property type="match status" value="1"/>
</dbReference>
<dbReference type="PANTHER" id="PTHR33608">
    <property type="entry name" value="BLL2464 PROTEIN"/>
    <property type="match status" value="1"/>
</dbReference>
<keyword evidence="3" id="KW-1185">Reference proteome</keyword>
<comment type="caution">
    <text evidence="2">The sequence shown here is derived from an EMBL/GenBank/DDBJ whole genome shotgun (WGS) entry which is preliminary data.</text>
</comment>
<dbReference type="RefSeq" id="WP_418158613.1">
    <property type="nucleotide sequence ID" value="NZ_JBBLZC010000005.1"/>
</dbReference>
<sequence>MSPDAAASLRTRAPRLRQAAESLNQRLPSLLVEAERVSATVVPGVHGRRRTGMGETFWQYRQYQPGDAASEIDWRQSARSRHLFVREQEWEAAETVWLWCDLSASMAFRSGPKLPLKWERAVLLTLALAGLLVRSGERIAFLGGGERPAGGRYGMESLVRCLLRAGDEGASEAPLPPLPRHARLILISDFLLPLERLRQRFGQYGALGARAGLLQILDPAEELLPYEGRVLFEGTEQEGSALIDRVGGIRSRYAALVRAHREALAGLAGRQGWRFTAHRTDRTAETALLALVGMLAPRMVT</sequence>
<evidence type="ECO:0000313" key="3">
    <source>
        <dbReference type="Proteomes" id="UP001375743"/>
    </source>
</evidence>
<gene>
    <name evidence="2" type="ORF">U1T56_06330</name>
</gene>
<name>A0ABU8XPC3_9PROT</name>
<protein>
    <submittedName>
        <fullName evidence="2">DUF58 domain-containing protein</fullName>
    </submittedName>
</protein>
<feature type="domain" description="DUF58" evidence="1">
    <location>
        <begin position="59"/>
        <end position="262"/>
    </location>
</feature>
<dbReference type="Proteomes" id="UP001375743">
    <property type="component" value="Unassembled WGS sequence"/>
</dbReference>
<dbReference type="EMBL" id="JBBLZC010000005">
    <property type="protein sequence ID" value="MEK0082759.1"/>
    <property type="molecule type" value="Genomic_DNA"/>
</dbReference>
<evidence type="ECO:0000259" key="1">
    <source>
        <dbReference type="Pfam" id="PF01882"/>
    </source>
</evidence>
<accession>A0ABU8XPC3</accession>